<dbReference type="GO" id="GO:0005576">
    <property type="term" value="C:extracellular region"/>
    <property type="evidence" value="ECO:0007669"/>
    <property type="project" value="UniProtKB-SubCell"/>
</dbReference>
<dbReference type="PROSITE" id="PS50092">
    <property type="entry name" value="TSP1"/>
    <property type="match status" value="1"/>
</dbReference>
<dbReference type="FunFam" id="2.20.100.10:FF:000007">
    <property type="entry name" value="Thrombospondin 1"/>
    <property type="match status" value="1"/>
</dbReference>
<dbReference type="Pfam" id="PF07699">
    <property type="entry name" value="Ephrin_rec_like"/>
    <property type="match status" value="1"/>
</dbReference>
<comment type="subcellular location">
    <subcellularLocation>
        <location evidence="1">Secreted</location>
    </subcellularLocation>
</comment>
<dbReference type="SMART" id="SM00179">
    <property type="entry name" value="EGF_CA"/>
    <property type="match status" value="2"/>
</dbReference>
<dbReference type="Pfam" id="PF00090">
    <property type="entry name" value="TSP_1"/>
    <property type="match status" value="1"/>
</dbReference>
<dbReference type="PANTHER" id="PTHR12916:SF4">
    <property type="entry name" value="UNINFLATABLE, ISOFORM C"/>
    <property type="match status" value="1"/>
</dbReference>
<dbReference type="SMART" id="SM00181">
    <property type="entry name" value="EGF"/>
    <property type="match status" value="3"/>
</dbReference>
<dbReference type="PROSITE" id="PS00022">
    <property type="entry name" value="EGF_1"/>
    <property type="match status" value="2"/>
</dbReference>
<evidence type="ECO:0000256" key="8">
    <source>
        <dbReference type="PROSITE-ProRule" id="PRU00076"/>
    </source>
</evidence>
<evidence type="ECO:0000313" key="11">
    <source>
        <dbReference type="Proteomes" id="UP001152320"/>
    </source>
</evidence>
<comment type="caution">
    <text evidence="10">The sequence shown here is derived from an EMBL/GenBank/DDBJ whole genome shotgun (WGS) entry which is preliminary data.</text>
</comment>
<dbReference type="PROSITE" id="PS01187">
    <property type="entry name" value="EGF_CA"/>
    <property type="match status" value="1"/>
</dbReference>
<evidence type="ECO:0000256" key="7">
    <source>
        <dbReference type="ARBA" id="ARBA00023180"/>
    </source>
</evidence>
<dbReference type="SMART" id="SM00209">
    <property type="entry name" value="TSP1"/>
    <property type="match status" value="1"/>
</dbReference>
<name>A0A9Q1BJI1_HOLLE</name>
<sequence length="471" mass="51956">MTQYTIEEYSKTCFVGVPGSVIGMDDFLEGELGDIWIEEPSTCDPTNDCANSPCANGGQCIDGYHEFTCLCQSGFSGPTCEVNFDDCSVNVCENNGTCVDGVNTFTCTCTTGFTGTVCETDLVDGGWSEWSSWGNCSEPCNRGTQRRTRECNNPEPENGGTPCGTDDSEIRYCNVQPCPVCKEFVRPKFGFSKCRKLLKDETSCSIFCNRGFSFSVPPLDEYKCGKSTGYIWTHESRINPRLRVPGCTKFTKPRGFQVQLKTTYKNLQCSSMNDRYLKEMNSHIAQTATAVSQREGCVQRKECQLVGLRTSGCVPHVTKRDLQLRRNRRSTDNVTVSMTFFQAVNVSGDNFTSNDDIMTQESAQKALSNLQNLTTSVVSHVEDGSYLISAGGNLYNAEYEEEIQDIICAEVPCAAGTFKTETYCLPCEEGFYQPEEGQTSCQSCPEGKVSPVEGAVSVEECELEDVSEPED</sequence>
<dbReference type="SUPFAM" id="SSF82895">
    <property type="entry name" value="TSP-1 type 1 repeat"/>
    <property type="match status" value="1"/>
</dbReference>
<feature type="disulfide bond" evidence="8">
    <location>
        <begin position="71"/>
        <end position="80"/>
    </location>
</feature>
<dbReference type="Pfam" id="PF00008">
    <property type="entry name" value="EGF"/>
    <property type="match status" value="2"/>
</dbReference>
<keyword evidence="7" id="KW-0325">Glycoprotein</keyword>
<protein>
    <submittedName>
        <fullName evidence="10">Delta-like protein C</fullName>
    </submittedName>
</protein>
<evidence type="ECO:0000313" key="10">
    <source>
        <dbReference type="EMBL" id="KAJ8027752.1"/>
    </source>
</evidence>
<dbReference type="PROSITE" id="PS50026">
    <property type="entry name" value="EGF_3"/>
    <property type="match status" value="2"/>
</dbReference>
<feature type="disulfide bond" evidence="8">
    <location>
        <begin position="109"/>
        <end position="118"/>
    </location>
</feature>
<proteinExistence type="predicted"/>
<evidence type="ECO:0000256" key="4">
    <source>
        <dbReference type="ARBA" id="ARBA00022729"/>
    </source>
</evidence>
<dbReference type="Gene3D" id="2.10.50.10">
    <property type="entry name" value="Tumor Necrosis Factor Receptor, subunit A, domain 2"/>
    <property type="match status" value="1"/>
</dbReference>
<dbReference type="SUPFAM" id="SSF57196">
    <property type="entry name" value="EGF/Laminin"/>
    <property type="match status" value="2"/>
</dbReference>
<dbReference type="InterPro" id="IPR011641">
    <property type="entry name" value="Tyr-kin_ephrin_A/B_rcpt-like"/>
</dbReference>
<dbReference type="FunFam" id="2.10.25.10:FF:000045">
    <property type="entry name" value="Slit guidance ligand 2"/>
    <property type="match status" value="1"/>
</dbReference>
<dbReference type="AlphaFoldDB" id="A0A9Q1BJI1"/>
<organism evidence="10 11">
    <name type="scientific">Holothuria leucospilota</name>
    <name type="common">Black long sea cucumber</name>
    <name type="synonym">Mertensiothuria leucospilota</name>
    <dbReference type="NCBI Taxonomy" id="206669"/>
    <lineage>
        <taxon>Eukaryota</taxon>
        <taxon>Metazoa</taxon>
        <taxon>Echinodermata</taxon>
        <taxon>Eleutherozoa</taxon>
        <taxon>Echinozoa</taxon>
        <taxon>Holothuroidea</taxon>
        <taxon>Aspidochirotacea</taxon>
        <taxon>Aspidochirotida</taxon>
        <taxon>Holothuriidae</taxon>
        <taxon>Holothuria</taxon>
    </lineage>
</organism>
<dbReference type="Gene3D" id="2.20.100.10">
    <property type="entry name" value="Thrombospondin type-1 (TSP1) repeat"/>
    <property type="match status" value="1"/>
</dbReference>
<evidence type="ECO:0000256" key="2">
    <source>
        <dbReference type="ARBA" id="ARBA00022525"/>
    </source>
</evidence>
<dbReference type="GO" id="GO:0007399">
    <property type="term" value="P:nervous system development"/>
    <property type="evidence" value="ECO:0007669"/>
    <property type="project" value="UniProtKB-ARBA"/>
</dbReference>
<dbReference type="Gene3D" id="2.10.25.10">
    <property type="entry name" value="Laminin"/>
    <property type="match status" value="2"/>
</dbReference>
<evidence type="ECO:0000256" key="1">
    <source>
        <dbReference type="ARBA" id="ARBA00004613"/>
    </source>
</evidence>
<dbReference type="SMART" id="SM01411">
    <property type="entry name" value="Ephrin_rec_like"/>
    <property type="match status" value="1"/>
</dbReference>
<dbReference type="InterPro" id="IPR001881">
    <property type="entry name" value="EGF-like_Ca-bd_dom"/>
</dbReference>
<comment type="caution">
    <text evidence="8">Lacks conserved residue(s) required for the propagation of feature annotation.</text>
</comment>
<keyword evidence="2" id="KW-0964">Secreted</keyword>
<dbReference type="InterPro" id="IPR000742">
    <property type="entry name" value="EGF"/>
</dbReference>
<keyword evidence="4" id="KW-0732">Signal</keyword>
<feature type="domain" description="EGF-like" evidence="9">
    <location>
        <begin position="83"/>
        <end position="119"/>
    </location>
</feature>
<keyword evidence="5" id="KW-0677">Repeat</keyword>
<dbReference type="PROSITE" id="PS00010">
    <property type="entry name" value="ASX_HYDROXYL"/>
    <property type="match status" value="2"/>
</dbReference>
<dbReference type="GO" id="GO:0005509">
    <property type="term" value="F:calcium ion binding"/>
    <property type="evidence" value="ECO:0007669"/>
    <property type="project" value="InterPro"/>
</dbReference>
<keyword evidence="3 8" id="KW-0245">EGF-like domain</keyword>
<dbReference type="FunFam" id="2.10.25.10:FF:000143">
    <property type="entry name" value="Protein crumbs 1"/>
    <property type="match status" value="1"/>
</dbReference>
<dbReference type="OrthoDB" id="6151707at2759"/>
<evidence type="ECO:0000256" key="3">
    <source>
        <dbReference type="ARBA" id="ARBA00022536"/>
    </source>
</evidence>
<keyword evidence="6 8" id="KW-1015">Disulfide bond</keyword>
<keyword evidence="11" id="KW-1185">Reference proteome</keyword>
<dbReference type="Proteomes" id="UP001152320">
    <property type="component" value="Chromosome 15"/>
</dbReference>
<evidence type="ECO:0000259" key="9">
    <source>
        <dbReference type="PROSITE" id="PS50026"/>
    </source>
</evidence>
<dbReference type="EMBL" id="JAIZAY010000015">
    <property type="protein sequence ID" value="KAJ8027752.1"/>
    <property type="molecule type" value="Genomic_DNA"/>
</dbReference>
<dbReference type="PRINTS" id="PR00010">
    <property type="entry name" value="EGFBLOOD"/>
</dbReference>
<dbReference type="PROSITE" id="PS01186">
    <property type="entry name" value="EGF_2"/>
    <property type="match status" value="2"/>
</dbReference>
<dbReference type="PANTHER" id="PTHR12916">
    <property type="entry name" value="CYTOCHROME C OXIDASE POLYPEPTIDE VIC-2"/>
    <property type="match status" value="1"/>
</dbReference>
<dbReference type="InterPro" id="IPR000884">
    <property type="entry name" value="TSP1_rpt"/>
</dbReference>
<evidence type="ECO:0000256" key="6">
    <source>
        <dbReference type="ARBA" id="ARBA00023157"/>
    </source>
</evidence>
<gene>
    <name evidence="10" type="ORF">HOLleu_29796</name>
</gene>
<dbReference type="InterPro" id="IPR018097">
    <property type="entry name" value="EGF_Ca-bd_CS"/>
</dbReference>
<reference evidence="10" key="1">
    <citation type="submission" date="2021-10" db="EMBL/GenBank/DDBJ databases">
        <title>Tropical sea cucumber genome reveals ecological adaptation and Cuvierian tubules defense mechanism.</title>
        <authorList>
            <person name="Chen T."/>
        </authorList>
    </citation>
    <scope>NUCLEOTIDE SEQUENCE</scope>
    <source>
        <strain evidence="10">Nanhai2018</strain>
        <tissue evidence="10">Muscle</tissue>
    </source>
</reference>
<dbReference type="InterPro" id="IPR000152">
    <property type="entry name" value="EGF-type_Asp/Asn_hydroxyl_site"/>
</dbReference>
<feature type="domain" description="EGF-like" evidence="9">
    <location>
        <begin position="45"/>
        <end position="81"/>
    </location>
</feature>
<dbReference type="CDD" id="cd00054">
    <property type="entry name" value="EGF_CA"/>
    <property type="match status" value="1"/>
</dbReference>
<accession>A0A9Q1BJI1</accession>
<evidence type="ECO:0000256" key="5">
    <source>
        <dbReference type="ARBA" id="ARBA00022737"/>
    </source>
</evidence>
<dbReference type="InterPro" id="IPR036383">
    <property type="entry name" value="TSP1_rpt_sf"/>
</dbReference>